<accession>A0ABP7JVA4</accession>
<keyword evidence="9" id="KW-1185">Reference proteome</keyword>
<evidence type="ECO:0000256" key="7">
    <source>
        <dbReference type="SAM" id="Phobius"/>
    </source>
</evidence>
<organism evidence="8 9">
    <name type="scientific">Celeribacter arenosi</name>
    <dbReference type="NCBI Taxonomy" id="792649"/>
    <lineage>
        <taxon>Bacteria</taxon>
        <taxon>Pseudomonadati</taxon>
        <taxon>Pseudomonadota</taxon>
        <taxon>Alphaproteobacteria</taxon>
        <taxon>Rhodobacterales</taxon>
        <taxon>Roseobacteraceae</taxon>
        <taxon>Celeribacter</taxon>
    </lineage>
</organism>
<dbReference type="Proteomes" id="UP001399917">
    <property type="component" value="Unassembled WGS sequence"/>
</dbReference>
<feature type="transmembrane region" description="Helical" evidence="7">
    <location>
        <begin position="169"/>
        <end position="189"/>
    </location>
</feature>
<protein>
    <submittedName>
        <fullName evidence="8">AEC family transporter</fullName>
    </submittedName>
</protein>
<keyword evidence="4 7" id="KW-0812">Transmembrane</keyword>
<name>A0ABP7JVA4_9RHOB</name>
<sequence length="312" mass="33185">MQLLFDVIAPVFLVIGFGYLLTWRGWVDDTLIDAVMKFAQNVAVPTLLFAGIARLDLGDAFRAPLLLSFYAGALAGGAFGFIGARYVFKRSLTDAIAVGFIGLFSNSLLLGIPITERAYGTPALAWNYAIISIHAPLLYGLGITAMETAKAKGMGLSPLGLFRQIGRSVFRNPLILGIVLGWTVNITGIQLPDPVWDAVFMMNSAAIPAALFGLGGVLLRYKPEGDMRLIGWAVAASLIVHPIVAYGLGHFAFNLETGPLRSATLTASMAPGVNAYLFANMYGTAKRVAASSVLIGTAASIVTTWCWLAILP</sequence>
<gene>
    <name evidence="8" type="ORF">GCM10022404_02750</name>
</gene>
<feature type="transmembrane region" description="Helical" evidence="7">
    <location>
        <begin position="95"/>
        <end position="114"/>
    </location>
</feature>
<evidence type="ECO:0000256" key="5">
    <source>
        <dbReference type="ARBA" id="ARBA00022989"/>
    </source>
</evidence>
<keyword evidence="2" id="KW-0813">Transport</keyword>
<feature type="transmembrane region" description="Helical" evidence="7">
    <location>
        <begin position="126"/>
        <end position="148"/>
    </location>
</feature>
<reference evidence="9" key="1">
    <citation type="journal article" date="2019" name="Int. J. Syst. Evol. Microbiol.">
        <title>The Global Catalogue of Microorganisms (GCM) 10K type strain sequencing project: providing services to taxonomists for standard genome sequencing and annotation.</title>
        <authorList>
            <consortium name="The Broad Institute Genomics Platform"/>
            <consortium name="The Broad Institute Genome Sequencing Center for Infectious Disease"/>
            <person name="Wu L."/>
            <person name="Ma J."/>
        </authorList>
    </citation>
    <scope>NUCLEOTIDE SEQUENCE [LARGE SCALE GENOMIC DNA]</scope>
    <source>
        <strain evidence="9">JCM 17190</strain>
    </source>
</reference>
<feature type="transmembrane region" description="Helical" evidence="7">
    <location>
        <begin position="195"/>
        <end position="217"/>
    </location>
</feature>
<keyword evidence="6 7" id="KW-0472">Membrane</keyword>
<dbReference type="Pfam" id="PF03547">
    <property type="entry name" value="Mem_trans"/>
    <property type="match status" value="1"/>
</dbReference>
<keyword evidence="5 7" id="KW-1133">Transmembrane helix</keyword>
<dbReference type="PANTHER" id="PTHR36838:SF3">
    <property type="entry name" value="TRANSPORTER AUXIN EFFLUX CARRIER EC FAMILY"/>
    <property type="match status" value="1"/>
</dbReference>
<evidence type="ECO:0000256" key="1">
    <source>
        <dbReference type="ARBA" id="ARBA00004141"/>
    </source>
</evidence>
<evidence type="ECO:0000313" key="9">
    <source>
        <dbReference type="Proteomes" id="UP001399917"/>
    </source>
</evidence>
<proteinExistence type="predicted"/>
<feature type="transmembrane region" description="Helical" evidence="7">
    <location>
        <begin position="67"/>
        <end position="88"/>
    </location>
</feature>
<dbReference type="PANTHER" id="PTHR36838">
    <property type="entry name" value="AUXIN EFFLUX CARRIER FAMILY PROTEIN"/>
    <property type="match status" value="1"/>
</dbReference>
<dbReference type="EMBL" id="BAABDF010000001">
    <property type="protein sequence ID" value="GAA3854929.1"/>
    <property type="molecule type" value="Genomic_DNA"/>
</dbReference>
<comment type="subcellular location">
    <subcellularLocation>
        <location evidence="1">Membrane</location>
        <topology evidence="1">Multi-pass membrane protein</topology>
    </subcellularLocation>
</comment>
<evidence type="ECO:0000256" key="4">
    <source>
        <dbReference type="ARBA" id="ARBA00022692"/>
    </source>
</evidence>
<keyword evidence="3" id="KW-1003">Cell membrane</keyword>
<evidence type="ECO:0000313" key="8">
    <source>
        <dbReference type="EMBL" id="GAA3854929.1"/>
    </source>
</evidence>
<dbReference type="RefSeq" id="WP_344842418.1">
    <property type="nucleotide sequence ID" value="NZ_BAABDF010000001.1"/>
</dbReference>
<feature type="transmembrane region" description="Helical" evidence="7">
    <location>
        <begin position="288"/>
        <end position="310"/>
    </location>
</feature>
<evidence type="ECO:0000256" key="3">
    <source>
        <dbReference type="ARBA" id="ARBA00022475"/>
    </source>
</evidence>
<feature type="transmembrane region" description="Helical" evidence="7">
    <location>
        <begin position="229"/>
        <end position="248"/>
    </location>
</feature>
<evidence type="ECO:0000256" key="6">
    <source>
        <dbReference type="ARBA" id="ARBA00023136"/>
    </source>
</evidence>
<evidence type="ECO:0000256" key="2">
    <source>
        <dbReference type="ARBA" id="ARBA00022448"/>
    </source>
</evidence>
<dbReference type="InterPro" id="IPR004776">
    <property type="entry name" value="Mem_transp_PIN-like"/>
</dbReference>
<comment type="caution">
    <text evidence="8">The sequence shown here is derived from an EMBL/GenBank/DDBJ whole genome shotgun (WGS) entry which is preliminary data.</text>
</comment>
<feature type="transmembrane region" description="Helical" evidence="7">
    <location>
        <begin position="260"/>
        <end position="279"/>
    </location>
</feature>
<feature type="transmembrane region" description="Helical" evidence="7">
    <location>
        <begin position="7"/>
        <end position="26"/>
    </location>
</feature>